<dbReference type="OrthoDB" id="1645261at2759"/>
<proteinExistence type="predicted"/>
<protein>
    <recommendedName>
        <fullName evidence="9">Dof-type domain-containing protein</fullName>
    </recommendedName>
</protein>
<dbReference type="InterPro" id="IPR045174">
    <property type="entry name" value="Dof"/>
</dbReference>
<dbReference type="GO" id="GO:0003677">
    <property type="term" value="F:DNA binding"/>
    <property type="evidence" value="ECO:0007669"/>
    <property type="project" value="UniProtKB-KW"/>
</dbReference>
<evidence type="ECO:0000259" key="9">
    <source>
        <dbReference type="Pfam" id="PF02701"/>
    </source>
</evidence>
<reference evidence="10 11" key="1">
    <citation type="journal article" date="2020" name="Nat. Food">
        <title>A phased Vanilla planifolia genome enables genetic improvement of flavour and production.</title>
        <authorList>
            <person name="Hasing T."/>
            <person name="Tang H."/>
            <person name="Brym M."/>
            <person name="Khazi F."/>
            <person name="Huang T."/>
            <person name="Chambers A.H."/>
        </authorList>
    </citation>
    <scope>NUCLEOTIDE SEQUENCE [LARGE SCALE GENOMIC DNA]</scope>
    <source>
        <tissue evidence="10">Leaf</tissue>
    </source>
</reference>
<sequence length="249" mass="26081">MQDFQSITGLRGRILEGSGGHGVGGTEHRLRGFPSSSMTGAPHPPPALKCPRCESSNTKFCYYNNYNPLSRVTSASLAAAIGPKEASSATSPSAGDAASPNALPPPNRPPNPLPPTPLHLLPLSQIKIPNLVSPPPPAADIFADSAVTFPSLVAAAAVANQSIQGFNFVDPPLLRLPDPPPAPPQHPKLEEVRVQGLLHATDLPELPSVGGIDWPAVDSGIFDLSGSTDPATYWNHSHWSDGDPSLYLP</sequence>
<evidence type="ECO:0000256" key="5">
    <source>
        <dbReference type="ARBA" id="ARBA00023125"/>
    </source>
</evidence>
<evidence type="ECO:0000313" key="11">
    <source>
        <dbReference type="Proteomes" id="UP000636800"/>
    </source>
</evidence>
<comment type="caution">
    <text evidence="10">The sequence shown here is derived from an EMBL/GenBank/DDBJ whole genome shotgun (WGS) entry which is preliminary data.</text>
</comment>
<feature type="region of interest" description="Disordered" evidence="8">
    <location>
        <begin position="86"/>
        <end position="118"/>
    </location>
</feature>
<accession>A0A835Q6M5</accession>
<evidence type="ECO:0000256" key="3">
    <source>
        <dbReference type="ARBA" id="ARBA00022833"/>
    </source>
</evidence>
<feature type="domain" description="Dof-type" evidence="9">
    <location>
        <begin position="47"/>
        <end position="67"/>
    </location>
</feature>
<keyword evidence="4" id="KW-0805">Transcription regulation</keyword>
<evidence type="ECO:0000256" key="1">
    <source>
        <dbReference type="ARBA" id="ARBA00022723"/>
    </source>
</evidence>
<keyword evidence="2" id="KW-0863">Zinc-finger</keyword>
<dbReference type="PANTHER" id="PTHR31992">
    <property type="entry name" value="DOF ZINC FINGER PROTEIN DOF1.4-RELATED"/>
    <property type="match status" value="1"/>
</dbReference>
<evidence type="ECO:0000256" key="6">
    <source>
        <dbReference type="ARBA" id="ARBA00023163"/>
    </source>
</evidence>
<keyword evidence="6" id="KW-0804">Transcription</keyword>
<evidence type="ECO:0000256" key="4">
    <source>
        <dbReference type="ARBA" id="ARBA00023015"/>
    </source>
</evidence>
<dbReference type="Proteomes" id="UP000636800">
    <property type="component" value="Chromosome 10"/>
</dbReference>
<evidence type="ECO:0000256" key="8">
    <source>
        <dbReference type="SAM" id="MobiDB-lite"/>
    </source>
</evidence>
<gene>
    <name evidence="10" type="ORF">HPP92_019901</name>
</gene>
<keyword evidence="11" id="KW-1185">Reference proteome</keyword>
<feature type="compositionally biased region" description="Pro residues" evidence="8">
    <location>
        <begin position="102"/>
        <end position="117"/>
    </location>
</feature>
<feature type="region of interest" description="Disordered" evidence="8">
    <location>
        <begin position="1"/>
        <end position="50"/>
    </location>
</feature>
<evidence type="ECO:0000256" key="2">
    <source>
        <dbReference type="ARBA" id="ARBA00022771"/>
    </source>
</evidence>
<keyword evidence="7" id="KW-0539">Nucleus</keyword>
<keyword evidence="3" id="KW-0862">Zinc</keyword>
<name>A0A835Q6M5_VANPL</name>
<dbReference type="GO" id="GO:0008270">
    <property type="term" value="F:zinc ion binding"/>
    <property type="evidence" value="ECO:0007669"/>
    <property type="project" value="UniProtKB-KW"/>
</dbReference>
<organism evidence="10 11">
    <name type="scientific">Vanilla planifolia</name>
    <name type="common">Vanilla</name>
    <dbReference type="NCBI Taxonomy" id="51239"/>
    <lineage>
        <taxon>Eukaryota</taxon>
        <taxon>Viridiplantae</taxon>
        <taxon>Streptophyta</taxon>
        <taxon>Embryophyta</taxon>
        <taxon>Tracheophyta</taxon>
        <taxon>Spermatophyta</taxon>
        <taxon>Magnoliopsida</taxon>
        <taxon>Liliopsida</taxon>
        <taxon>Asparagales</taxon>
        <taxon>Orchidaceae</taxon>
        <taxon>Vanilloideae</taxon>
        <taxon>Vanilleae</taxon>
        <taxon>Vanilla</taxon>
    </lineage>
</organism>
<dbReference type="GO" id="GO:0003700">
    <property type="term" value="F:DNA-binding transcription factor activity"/>
    <property type="evidence" value="ECO:0007669"/>
    <property type="project" value="InterPro"/>
</dbReference>
<dbReference type="Pfam" id="PF02701">
    <property type="entry name" value="Zn_ribbon_Dof"/>
    <property type="match status" value="1"/>
</dbReference>
<keyword evidence="1" id="KW-0479">Metal-binding</keyword>
<dbReference type="EMBL" id="JADCNL010000010">
    <property type="protein sequence ID" value="KAG0463832.1"/>
    <property type="molecule type" value="Genomic_DNA"/>
</dbReference>
<keyword evidence="5" id="KW-0238">DNA-binding</keyword>
<dbReference type="InterPro" id="IPR003851">
    <property type="entry name" value="Znf_Dof"/>
</dbReference>
<dbReference type="AlphaFoldDB" id="A0A835Q6M5"/>
<evidence type="ECO:0000313" key="10">
    <source>
        <dbReference type="EMBL" id="KAG0463832.1"/>
    </source>
</evidence>
<evidence type="ECO:0000256" key="7">
    <source>
        <dbReference type="ARBA" id="ARBA00023242"/>
    </source>
</evidence>